<protein>
    <submittedName>
        <fullName evidence="2">Uncharacterized protein</fullName>
    </submittedName>
</protein>
<proteinExistence type="predicted"/>
<keyword evidence="1" id="KW-0472">Membrane</keyword>
<name>A0A1H0N6L9_9ACTN</name>
<gene>
    <name evidence="2" type="ORF">SAMN05660199_02761</name>
</gene>
<organism evidence="2 3">
    <name type="scientific">Klenkia soli</name>
    <dbReference type="NCBI Taxonomy" id="1052260"/>
    <lineage>
        <taxon>Bacteria</taxon>
        <taxon>Bacillati</taxon>
        <taxon>Actinomycetota</taxon>
        <taxon>Actinomycetes</taxon>
        <taxon>Geodermatophilales</taxon>
        <taxon>Geodermatophilaceae</taxon>
        <taxon>Klenkia</taxon>
    </lineage>
</organism>
<accession>A0A1H0N6L9</accession>
<dbReference type="STRING" id="1052260.SAMN05660199_02761"/>
<dbReference type="RefSeq" id="WP_165617587.1">
    <property type="nucleotide sequence ID" value="NZ_FNIR01000008.1"/>
</dbReference>
<keyword evidence="3" id="KW-1185">Reference proteome</keyword>
<dbReference type="AlphaFoldDB" id="A0A1H0N6L9"/>
<feature type="transmembrane region" description="Helical" evidence="1">
    <location>
        <begin position="120"/>
        <end position="138"/>
    </location>
</feature>
<dbReference type="Proteomes" id="UP000199088">
    <property type="component" value="Unassembled WGS sequence"/>
</dbReference>
<dbReference type="EMBL" id="FNIR01000008">
    <property type="protein sequence ID" value="SDO88323.1"/>
    <property type="molecule type" value="Genomic_DNA"/>
</dbReference>
<evidence type="ECO:0000313" key="2">
    <source>
        <dbReference type="EMBL" id="SDO88323.1"/>
    </source>
</evidence>
<keyword evidence="1" id="KW-0812">Transmembrane</keyword>
<feature type="transmembrane region" description="Helical" evidence="1">
    <location>
        <begin position="96"/>
        <end position="114"/>
    </location>
</feature>
<evidence type="ECO:0000256" key="1">
    <source>
        <dbReference type="SAM" id="Phobius"/>
    </source>
</evidence>
<evidence type="ECO:0000313" key="3">
    <source>
        <dbReference type="Proteomes" id="UP000199088"/>
    </source>
</evidence>
<feature type="transmembrane region" description="Helical" evidence="1">
    <location>
        <begin position="53"/>
        <end position="76"/>
    </location>
</feature>
<reference evidence="3" key="1">
    <citation type="submission" date="2016-10" db="EMBL/GenBank/DDBJ databases">
        <authorList>
            <person name="Varghese N."/>
            <person name="Submissions S."/>
        </authorList>
    </citation>
    <scope>NUCLEOTIDE SEQUENCE [LARGE SCALE GENOMIC DNA]</scope>
    <source>
        <strain evidence="3">DSM 45843</strain>
    </source>
</reference>
<keyword evidence="1" id="KW-1133">Transmembrane helix</keyword>
<sequence length="154" mass="16553">MESDEVLSDRAAADLAALQTDRTALADRLRQPGWYDPALGVLVAGFYSSYSFAYPWVTLGALPVFFVGIGLLIAAYRRRTGSWVNGFHGGPSTKPLVRWSLVVAGVLLVAGLVAEFGFGVRYAMVAIGVVLGVGAAVASRRWTTLHQRDLRGQL</sequence>